<keyword evidence="11 17" id="KW-1133">Transmembrane helix</keyword>
<evidence type="ECO:0000313" key="19">
    <source>
        <dbReference type="Proteomes" id="UP001296104"/>
    </source>
</evidence>
<feature type="transmembrane region" description="Helical" evidence="17">
    <location>
        <begin position="274"/>
        <end position="298"/>
    </location>
</feature>
<keyword evidence="7" id="KW-0808">Transferase</keyword>
<evidence type="ECO:0000256" key="14">
    <source>
        <dbReference type="ARBA" id="ARBA00023315"/>
    </source>
</evidence>
<dbReference type="CDD" id="cd07987">
    <property type="entry name" value="LPLAT_MGAT-like"/>
    <property type="match status" value="1"/>
</dbReference>
<dbReference type="EC" id="2.3.1.20" evidence="5"/>
<keyword evidence="19" id="KW-1185">Reference proteome</keyword>
<dbReference type="GO" id="GO:0019432">
    <property type="term" value="P:triglyceride biosynthetic process"/>
    <property type="evidence" value="ECO:0007669"/>
    <property type="project" value="TreeGrafter"/>
</dbReference>
<evidence type="ECO:0000256" key="13">
    <source>
        <dbReference type="ARBA" id="ARBA00023136"/>
    </source>
</evidence>
<reference evidence="18" key="1">
    <citation type="submission" date="2023-11" db="EMBL/GenBank/DDBJ databases">
        <authorList>
            <person name="Alioto T."/>
            <person name="Alioto T."/>
            <person name="Gomez Garrido J."/>
        </authorList>
    </citation>
    <scope>NUCLEOTIDE SEQUENCE</scope>
</reference>
<evidence type="ECO:0000256" key="7">
    <source>
        <dbReference type="ARBA" id="ARBA00022679"/>
    </source>
</evidence>
<dbReference type="Pfam" id="PF03982">
    <property type="entry name" value="DAGAT"/>
    <property type="match status" value="1"/>
</dbReference>
<proteinExistence type="inferred from homology"/>
<evidence type="ECO:0000256" key="10">
    <source>
        <dbReference type="ARBA" id="ARBA00022824"/>
    </source>
</evidence>
<dbReference type="PANTHER" id="PTHR12317">
    <property type="entry name" value="DIACYLGLYCEROL O-ACYLTRANSFERASE"/>
    <property type="match status" value="1"/>
</dbReference>
<feature type="region of interest" description="Disordered" evidence="16">
    <location>
        <begin position="133"/>
        <end position="185"/>
    </location>
</feature>
<keyword evidence="10" id="KW-0256">Endoplasmic reticulum</keyword>
<name>A0AAI8YYU4_9PEZI</name>
<evidence type="ECO:0000256" key="5">
    <source>
        <dbReference type="ARBA" id="ARBA00013244"/>
    </source>
</evidence>
<keyword evidence="8 17" id="KW-0812">Transmembrane</keyword>
<dbReference type="PANTHER" id="PTHR12317:SF0">
    <property type="entry name" value="ACYLTRANSFERASE"/>
    <property type="match status" value="1"/>
</dbReference>
<feature type="compositionally biased region" description="Acidic residues" evidence="16">
    <location>
        <begin position="28"/>
        <end position="39"/>
    </location>
</feature>
<comment type="caution">
    <text evidence="18">The sequence shown here is derived from an EMBL/GenBank/DDBJ whole genome shotgun (WGS) entry which is preliminary data.</text>
</comment>
<evidence type="ECO:0000313" key="18">
    <source>
        <dbReference type="EMBL" id="CAK4012758.1"/>
    </source>
</evidence>
<dbReference type="GO" id="GO:0005789">
    <property type="term" value="C:endoplasmic reticulum membrane"/>
    <property type="evidence" value="ECO:0007669"/>
    <property type="project" value="UniProtKB-SubCell"/>
</dbReference>
<keyword evidence="9" id="KW-0319">Glycerol metabolism</keyword>
<dbReference type="SUPFAM" id="SSF69593">
    <property type="entry name" value="Glycerol-3-phosphate (1)-acyltransferase"/>
    <property type="match status" value="1"/>
</dbReference>
<keyword evidence="13 17" id="KW-0472">Membrane</keyword>
<sequence>MMMNAALADPSEQAHHLPHRGYAQTLDEAFEADYTPIDEDAIKESPPRPAHARNSSEPRPLGEIIDEVERCPSPGSPRLRHPKGRLENKMSGESYAEAVKDHAQSKDALPNGDGRGMPVANVRNDVKHANGDKALETFDGVGEDDDPRSPTRKAHKRISSRHLNGSPGKIPQEIQGEGLDGMSEKNVEPGQVMYENLRNKSGENLASIKPGQDYRLALQQREDKPSTPEPLQTMQRRGSELVSGRRAGAGWSTSAIRWAPLNVPLQRRLQTVMVLLHTLSIVGFLAIFCGLCAIPLLWPILLPYLLYALLSHASVDGRLAHRSEWLRSSKIWSLFGSYFPARLHRSQELEPTRKYVFGYHPHGIISHGAFAAFATEALGFGQLFPGITNTLLTLDSNFRIPLYRDYALRMGLASVSRESCENILSRGGLNGEGMGRAITIVVGGARESLDAKPFTMKLVLRRRKGFVKLAIRTGADLVPVLAFGENGLYDQFDASSHPYIHKMQLLVKKVMGFTVPLFHARGVFNYDVGMMPYRRPVNIVVGRPIPIMQSKNPEPAYVDEIHGKYVDELQRIWDEWKDTFARHREGELEIVE</sequence>
<accession>A0AAI8YYU4</accession>
<evidence type="ECO:0000256" key="11">
    <source>
        <dbReference type="ARBA" id="ARBA00022989"/>
    </source>
</evidence>
<comment type="catalytic activity">
    <reaction evidence="15">
        <text>an acyl-CoA + a 1,2-diacyl-sn-glycerol = a triacyl-sn-glycerol + CoA</text>
        <dbReference type="Rhea" id="RHEA:10868"/>
        <dbReference type="ChEBI" id="CHEBI:17815"/>
        <dbReference type="ChEBI" id="CHEBI:57287"/>
        <dbReference type="ChEBI" id="CHEBI:58342"/>
        <dbReference type="ChEBI" id="CHEBI:64615"/>
        <dbReference type="EC" id="2.3.1.20"/>
    </reaction>
</comment>
<evidence type="ECO:0000256" key="16">
    <source>
        <dbReference type="SAM" id="MobiDB-lite"/>
    </source>
</evidence>
<evidence type="ECO:0000256" key="6">
    <source>
        <dbReference type="ARBA" id="ARBA00022516"/>
    </source>
</evidence>
<keyword evidence="14" id="KW-0012">Acyltransferase</keyword>
<dbReference type="InterPro" id="IPR007130">
    <property type="entry name" value="DAGAT"/>
</dbReference>
<evidence type="ECO:0000256" key="3">
    <source>
        <dbReference type="ARBA" id="ARBA00005189"/>
    </source>
</evidence>
<feature type="region of interest" description="Disordered" evidence="16">
    <location>
        <begin position="1"/>
        <end position="116"/>
    </location>
</feature>
<keyword evidence="6" id="KW-0444">Lipid biosynthesis</keyword>
<dbReference type="EMBL" id="CAVMBE010000025">
    <property type="protein sequence ID" value="CAK4012758.1"/>
    <property type="molecule type" value="Genomic_DNA"/>
</dbReference>
<organism evidence="18 19">
    <name type="scientific">Lecanosticta acicola</name>
    <dbReference type="NCBI Taxonomy" id="111012"/>
    <lineage>
        <taxon>Eukaryota</taxon>
        <taxon>Fungi</taxon>
        <taxon>Dikarya</taxon>
        <taxon>Ascomycota</taxon>
        <taxon>Pezizomycotina</taxon>
        <taxon>Dothideomycetes</taxon>
        <taxon>Dothideomycetidae</taxon>
        <taxon>Mycosphaerellales</taxon>
        <taxon>Mycosphaerellaceae</taxon>
        <taxon>Lecanosticta</taxon>
    </lineage>
</organism>
<evidence type="ECO:0000256" key="9">
    <source>
        <dbReference type="ARBA" id="ARBA00022798"/>
    </source>
</evidence>
<comment type="subcellular location">
    <subcellularLocation>
        <location evidence="1">Endoplasmic reticulum membrane</location>
        <topology evidence="1">Multi-pass membrane protein</topology>
    </subcellularLocation>
</comment>
<keyword evidence="12" id="KW-0443">Lipid metabolism</keyword>
<evidence type="ECO:0000256" key="1">
    <source>
        <dbReference type="ARBA" id="ARBA00004477"/>
    </source>
</evidence>
<comment type="similarity">
    <text evidence="4">Belongs to the diacylglycerol acyltransferase family.</text>
</comment>
<comment type="pathway">
    <text evidence="2">Glycerolipid metabolism; triacylglycerol biosynthesis.</text>
</comment>
<evidence type="ECO:0000256" key="17">
    <source>
        <dbReference type="SAM" id="Phobius"/>
    </source>
</evidence>
<dbReference type="GO" id="GO:0006071">
    <property type="term" value="P:glycerol metabolic process"/>
    <property type="evidence" value="ECO:0007669"/>
    <property type="project" value="UniProtKB-KW"/>
</dbReference>
<feature type="compositionally biased region" description="Basic residues" evidence="16">
    <location>
        <begin position="150"/>
        <end position="160"/>
    </location>
</feature>
<evidence type="ECO:0000256" key="12">
    <source>
        <dbReference type="ARBA" id="ARBA00023098"/>
    </source>
</evidence>
<evidence type="ECO:0000256" key="15">
    <source>
        <dbReference type="ARBA" id="ARBA00048109"/>
    </source>
</evidence>
<dbReference type="AlphaFoldDB" id="A0AAI8YYU4"/>
<protein>
    <recommendedName>
        <fullName evidence="5">diacylglycerol O-acyltransferase</fullName>
        <ecNumber evidence="5">2.3.1.20</ecNumber>
    </recommendedName>
</protein>
<evidence type="ECO:0000256" key="2">
    <source>
        <dbReference type="ARBA" id="ARBA00004771"/>
    </source>
</evidence>
<dbReference type="Proteomes" id="UP001296104">
    <property type="component" value="Unassembled WGS sequence"/>
</dbReference>
<evidence type="ECO:0000256" key="8">
    <source>
        <dbReference type="ARBA" id="ARBA00022692"/>
    </source>
</evidence>
<gene>
    <name evidence="18" type="ORF">LECACI_7A004487</name>
</gene>
<evidence type="ECO:0000256" key="4">
    <source>
        <dbReference type="ARBA" id="ARBA00005420"/>
    </source>
</evidence>
<dbReference type="GO" id="GO:0004144">
    <property type="term" value="F:diacylglycerol O-acyltransferase activity"/>
    <property type="evidence" value="ECO:0007669"/>
    <property type="project" value="UniProtKB-EC"/>
</dbReference>
<feature type="region of interest" description="Disordered" evidence="16">
    <location>
        <begin position="220"/>
        <end position="239"/>
    </location>
</feature>
<comment type="pathway">
    <text evidence="3">Lipid metabolism.</text>
</comment>